<dbReference type="AlphaFoldDB" id="A0A167JF39"/>
<dbReference type="OrthoDB" id="2422134at2759"/>
<name>A0A167JF39_9HYPO</name>
<feature type="signal peptide" evidence="2">
    <location>
        <begin position="1"/>
        <end position="15"/>
    </location>
</feature>
<dbReference type="PANTHER" id="PTHR38123">
    <property type="entry name" value="CELL WALL SERINE-THREONINE-RICH GALACTOMANNOPROTEIN MP1 (AFU_ORTHOLOGUE AFUA_4G03240)"/>
    <property type="match status" value="1"/>
</dbReference>
<dbReference type="EMBL" id="AZHA01000003">
    <property type="protein sequence ID" value="OAA50169.1"/>
    <property type="molecule type" value="Genomic_DNA"/>
</dbReference>
<feature type="region of interest" description="Disordered" evidence="1">
    <location>
        <begin position="168"/>
        <end position="241"/>
    </location>
</feature>
<comment type="caution">
    <text evidence="3">The sequence shown here is derived from an EMBL/GenBank/DDBJ whole genome shotgun (WGS) entry which is preliminary data.</text>
</comment>
<dbReference type="InterPro" id="IPR021054">
    <property type="entry name" value="Cell_wall_mannoprotein_1"/>
</dbReference>
<keyword evidence="4" id="KW-1185">Reference proteome</keyword>
<feature type="compositionally biased region" description="Low complexity" evidence="1">
    <location>
        <begin position="173"/>
        <end position="241"/>
    </location>
</feature>
<organism evidence="3 4">
    <name type="scientific">Beauveria brongniartii RCEF 3172</name>
    <dbReference type="NCBI Taxonomy" id="1081107"/>
    <lineage>
        <taxon>Eukaryota</taxon>
        <taxon>Fungi</taxon>
        <taxon>Dikarya</taxon>
        <taxon>Ascomycota</taxon>
        <taxon>Pezizomycotina</taxon>
        <taxon>Sordariomycetes</taxon>
        <taxon>Hypocreomycetidae</taxon>
        <taxon>Hypocreales</taxon>
        <taxon>Cordycipitaceae</taxon>
        <taxon>Beauveria</taxon>
        <taxon>Beauveria brongniartii</taxon>
    </lineage>
</organism>
<dbReference type="Gene3D" id="1.20.1280.140">
    <property type="match status" value="1"/>
</dbReference>
<keyword evidence="2" id="KW-0732">Signal</keyword>
<accession>A0A167JF39</accession>
<evidence type="ECO:0000256" key="1">
    <source>
        <dbReference type="SAM" id="MobiDB-lite"/>
    </source>
</evidence>
<reference evidence="3 4" key="1">
    <citation type="journal article" date="2016" name="Genome Biol. Evol.">
        <title>Divergent and convergent evolution of fungal pathogenicity.</title>
        <authorList>
            <person name="Shang Y."/>
            <person name="Xiao G."/>
            <person name="Zheng P."/>
            <person name="Cen K."/>
            <person name="Zhan S."/>
            <person name="Wang C."/>
        </authorList>
    </citation>
    <scope>NUCLEOTIDE SEQUENCE [LARGE SCALE GENOMIC DNA]</scope>
    <source>
        <strain evidence="3 4">RCEF 3172</strain>
    </source>
</reference>
<proteinExistence type="predicted"/>
<sequence length="268" mass="26253">MKFAVAFTLASTALAGVTPRDATVVKGVISTVNSDIKSVKSAVDAYNGDKSDLVKAADQLVSDLKAGKTKVESGPDLTTSDAVELGSGVQDLAKTGSGLTEALESKKPQVEKAGECKTVQDQIAAISTNSKSLIDAVVAKVPEAAKSIAEELSGQLITVLEQAEESYKDCQNSGNSGSSSSTGAGSSGTATATGTGSATQTGSATKTGTGSATATHTKPGSVTTSCASSATGTGGVTPTSSQVTIPTGAAAIYAPAGVFAAVAAILAL</sequence>
<protein>
    <submittedName>
        <fullName evidence="3">Cell wall serine-threonine-rich galactomannoprotein Mp1</fullName>
    </submittedName>
</protein>
<dbReference type="Pfam" id="PF12296">
    <property type="entry name" value="HsbA"/>
    <property type="match status" value="1"/>
</dbReference>
<evidence type="ECO:0000313" key="4">
    <source>
        <dbReference type="Proteomes" id="UP000076863"/>
    </source>
</evidence>
<dbReference type="Proteomes" id="UP000076863">
    <property type="component" value="Unassembled WGS sequence"/>
</dbReference>
<feature type="chain" id="PRO_5012814020" evidence="2">
    <location>
        <begin position="16"/>
        <end position="268"/>
    </location>
</feature>
<evidence type="ECO:0000256" key="2">
    <source>
        <dbReference type="SAM" id="SignalP"/>
    </source>
</evidence>
<gene>
    <name evidence="3" type="ORF">BBO_01804</name>
</gene>
<evidence type="ECO:0000313" key="3">
    <source>
        <dbReference type="EMBL" id="OAA50169.1"/>
    </source>
</evidence>
<dbReference type="GO" id="GO:0005576">
    <property type="term" value="C:extracellular region"/>
    <property type="evidence" value="ECO:0007669"/>
    <property type="project" value="TreeGrafter"/>
</dbReference>
<dbReference type="PANTHER" id="PTHR38123:SF6">
    <property type="entry name" value="CELL WALL SERINE-THREONINE-RICH GALACTOMANNOPROTEIN MP1 (AFU_ORTHOLOGUE AFUA_4G03240)"/>
    <property type="match status" value="1"/>
</dbReference>